<dbReference type="InterPro" id="IPR023213">
    <property type="entry name" value="CAT-like_dom_sf"/>
</dbReference>
<dbReference type="PANTHER" id="PTHR28037">
    <property type="entry name" value="ALCOHOL O-ACETYLTRANSFERASE 1-RELATED"/>
    <property type="match status" value="1"/>
</dbReference>
<dbReference type="STRING" id="741276.A0A2S5BB79"/>
<dbReference type="PANTHER" id="PTHR28037:SF1">
    <property type="entry name" value="ALCOHOL O-ACETYLTRANSFERASE 1-RELATED"/>
    <property type="match status" value="1"/>
</dbReference>
<dbReference type="OrthoDB" id="2150604at2759"/>
<evidence type="ECO:0000313" key="3">
    <source>
        <dbReference type="Proteomes" id="UP000237144"/>
    </source>
</evidence>
<dbReference type="Pfam" id="PF03007">
    <property type="entry name" value="WS_DGAT_cat"/>
    <property type="match status" value="1"/>
</dbReference>
<dbReference type="Proteomes" id="UP000237144">
    <property type="component" value="Unassembled WGS sequence"/>
</dbReference>
<name>A0A2S5BB79_9BASI</name>
<dbReference type="GO" id="GO:0045017">
    <property type="term" value="P:glycerolipid biosynthetic process"/>
    <property type="evidence" value="ECO:0007669"/>
    <property type="project" value="InterPro"/>
</dbReference>
<evidence type="ECO:0000259" key="1">
    <source>
        <dbReference type="Pfam" id="PF03007"/>
    </source>
</evidence>
<dbReference type="Gene3D" id="3.30.559.30">
    <property type="entry name" value="Nonribosomal peptide synthetase, condensation domain"/>
    <property type="match status" value="1"/>
</dbReference>
<feature type="domain" description="O-acyltransferase WSD1-like N-terminal" evidence="1">
    <location>
        <begin position="115"/>
        <end position="163"/>
    </location>
</feature>
<gene>
    <name evidence="2" type="ORF">BMF94_2819</name>
</gene>
<dbReference type="AlphaFoldDB" id="A0A2S5BB79"/>
<accession>A0A2S5BB79</accession>
<sequence length="474" mass="50978">MHEALRSLSLLERYSLARVNVGAPPVVVFTAVLRRTSPDSALKPAVNTLLERYPLLRCRIADHDSSDPRWEPLASLEPEAFVGTADEITASGTGTDARAVILAGFETMSRIDVSQQPLWRVWLFPGPDSGSSRVVLAVHHVVADGTGVRNLFSDFLSLLRAPYGTATDNKNDGALAPAMESLLPIQPSFIDTAKLAWSELVLPNLPTFLRPATTLIHLGKPPVHPLKQPSAIRISTLEASLLAQLKAVAKEHGVATLHTVLYVSTLAAIQKHKTGVDTVAIGSSPASIRGTEAAIPHATGNYVYDIEQEHPADLAAAPFWTECAAYARRLVDPETKRSGLKRTGHLALIPTGTLSPSGEPGAPRNRFDAWMKGRLTKSDPCEATFEVSNLGLLPPTGWEKDGLLELAWAQTSMVTTALAFNPIATRGGDLVTTVTYRAGFVEESLVDEIVQSYESILSRIANGQVPADATFSQL</sequence>
<comment type="caution">
    <text evidence="2">The sequence shown here is derived from an EMBL/GenBank/DDBJ whole genome shotgun (WGS) entry which is preliminary data.</text>
</comment>
<dbReference type="EMBL" id="PJQD01000029">
    <property type="protein sequence ID" value="POY74008.1"/>
    <property type="molecule type" value="Genomic_DNA"/>
</dbReference>
<dbReference type="SUPFAM" id="SSF52777">
    <property type="entry name" value="CoA-dependent acyltransferases"/>
    <property type="match status" value="1"/>
</dbReference>
<protein>
    <recommendedName>
        <fullName evidence="1">O-acyltransferase WSD1-like N-terminal domain-containing protein</fullName>
    </recommendedName>
</protein>
<dbReference type="InterPro" id="IPR052058">
    <property type="entry name" value="Alcohol_O-acetyltransferase"/>
</dbReference>
<dbReference type="InterPro" id="IPR004255">
    <property type="entry name" value="O-acyltransferase_WSD1_N"/>
</dbReference>
<proteinExistence type="predicted"/>
<evidence type="ECO:0000313" key="2">
    <source>
        <dbReference type="EMBL" id="POY74008.1"/>
    </source>
</evidence>
<dbReference type="Gene3D" id="3.30.559.10">
    <property type="entry name" value="Chloramphenicol acetyltransferase-like domain"/>
    <property type="match status" value="1"/>
</dbReference>
<dbReference type="GO" id="GO:0004144">
    <property type="term" value="F:diacylglycerol O-acyltransferase activity"/>
    <property type="evidence" value="ECO:0007669"/>
    <property type="project" value="InterPro"/>
</dbReference>
<reference evidence="2 3" key="1">
    <citation type="journal article" date="2018" name="Front. Microbiol.">
        <title>Prospects for Fungal Bioremediation of Acidic Radioactive Waste Sites: Characterization and Genome Sequence of Rhodotorula taiwanensis MD1149.</title>
        <authorList>
            <person name="Tkavc R."/>
            <person name="Matrosova V.Y."/>
            <person name="Grichenko O.E."/>
            <person name="Gostincar C."/>
            <person name="Volpe R.P."/>
            <person name="Klimenkova P."/>
            <person name="Gaidamakova E.K."/>
            <person name="Zhou C.E."/>
            <person name="Stewart B.J."/>
            <person name="Lyman M.G."/>
            <person name="Malfatti S.A."/>
            <person name="Rubinfeld B."/>
            <person name="Courtot M."/>
            <person name="Singh J."/>
            <person name="Dalgard C.L."/>
            <person name="Hamilton T."/>
            <person name="Frey K.G."/>
            <person name="Gunde-Cimerman N."/>
            <person name="Dugan L."/>
            <person name="Daly M.J."/>
        </authorList>
    </citation>
    <scope>NUCLEOTIDE SEQUENCE [LARGE SCALE GENOMIC DNA]</scope>
    <source>
        <strain evidence="2 3">MD1149</strain>
    </source>
</reference>
<keyword evidence="3" id="KW-1185">Reference proteome</keyword>
<organism evidence="2 3">
    <name type="scientific">Rhodotorula taiwanensis</name>
    <dbReference type="NCBI Taxonomy" id="741276"/>
    <lineage>
        <taxon>Eukaryota</taxon>
        <taxon>Fungi</taxon>
        <taxon>Dikarya</taxon>
        <taxon>Basidiomycota</taxon>
        <taxon>Pucciniomycotina</taxon>
        <taxon>Microbotryomycetes</taxon>
        <taxon>Sporidiobolales</taxon>
        <taxon>Sporidiobolaceae</taxon>
        <taxon>Rhodotorula</taxon>
    </lineage>
</organism>